<keyword evidence="1" id="KW-1133">Transmembrane helix</keyword>
<gene>
    <name evidence="2" type="ORF">LY08_00606</name>
</gene>
<feature type="transmembrane region" description="Helical" evidence="1">
    <location>
        <begin position="9"/>
        <end position="27"/>
    </location>
</feature>
<keyword evidence="1" id="KW-0472">Membrane</keyword>
<reference evidence="2 3" key="1">
    <citation type="submission" date="2018-06" db="EMBL/GenBank/DDBJ databases">
        <title>Genomic Encyclopedia of Archaeal and Bacterial Type Strains, Phase II (KMG-II): from individual species to whole genera.</title>
        <authorList>
            <person name="Goeker M."/>
        </authorList>
    </citation>
    <scope>NUCLEOTIDE SEQUENCE [LARGE SCALE GENOMIC DNA]</scope>
    <source>
        <strain evidence="2 3">DSM 24464</strain>
    </source>
</reference>
<proteinExistence type="predicted"/>
<evidence type="ECO:0000313" key="2">
    <source>
        <dbReference type="EMBL" id="RAJ16830.1"/>
    </source>
</evidence>
<protein>
    <submittedName>
        <fullName evidence="2">Uncharacterized protein</fullName>
    </submittedName>
</protein>
<comment type="caution">
    <text evidence="2">The sequence shown here is derived from an EMBL/GenBank/DDBJ whole genome shotgun (WGS) entry which is preliminary data.</text>
</comment>
<name>A0A327RIP4_9FLAO</name>
<evidence type="ECO:0000256" key="1">
    <source>
        <dbReference type="SAM" id="Phobius"/>
    </source>
</evidence>
<accession>A0A327RIP4</accession>
<feature type="transmembrane region" description="Helical" evidence="1">
    <location>
        <begin position="33"/>
        <end position="49"/>
    </location>
</feature>
<organism evidence="2 3">
    <name type="scientific">Olleya aquimaris</name>
    <dbReference type="NCBI Taxonomy" id="639310"/>
    <lineage>
        <taxon>Bacteria</taxon>
        <taxon>Pseudomonadati</taxon>
        <taxon>Bacteroidota</taxon>
        <taxon>Flavobacteriia</taxon>
        <taxon>Flavobacteriales</taxon>
        <taxon>Flavobacteriaceae</taxon>
    </lineage>
</organism>
<dbReference type="EMBL" id="QLLO01000002">
    <property type="protein sequence ID" value="RAJ16830.1"/>
    <property type="molecule type" value="Genomic_DNA"/>
</dbReference>
<keyword evidence="1" id="KW-0812">Transmembrane</keyword>
<dbReference type="Proteomes" id="UP000248703">
    <property type="component" value="Unassembled WGS sequence"/>
</dbReference>
<sequence length="51" mass="5542">MINKKRDTAFMIISGAIIVVGIIGLFVFRPFGLITIVIGAAMLLMAYLSKL</sequence>
<dbReference type="RefSeq" id="WP_158526724.1">
    <property type="nucleotide sequence ID" value="NZ_QLLO01000002.1"/>
</dbReference>
<keyword evidence="3" id="KW-1185">Reference proteome</keyword>
<dbReference type="AlphaFoldDB" id="A0A327RIP4"/>
<evidence type="ECO:0000313" key="3">
    <source>
        <dbReference type="Proteomes" id="UP000248703"/>
    </source>
</evidence>